<dbReference type="Pfam" id="PF00694">
    <property type="entry name" value="Aconitase_C"/>
    <property type="match status" value="1"/>
</dbReference>
<dbReference type="EMBL" id="AP027059">
    <property type="protein sequence ID" value="BDU51161.1"/>
    <property type="molecule type" value="Genomic_DNA"/>
</dbReference>
<sequence length="182" mass="20360">MADIIKGKAYVLGDNIDTDQIIPAMHLVYKLDDEEESKLYGKYAFSGLPKEAIGDTPFIKEGEFESEYKIVISGKNFGCGSSREHAPFALAKAGIEAVIAEDYARIFYRNSVDGGFLIPYETEKRLIDEIKTGDELEIDVLKGILKNKTSKKEYVLKELGDVKDIIDAGGLFNYAKEKNYIK</sequence>
<comment type="similarity">
    <text evidence="1">Belongs to the LeuD family. LeuD type 2 subfamily.</text>
</comment>
<accession>A0AAU9D528</accession>
<feature type="domain" description="Aconitase A/isopropylmalate dehydratase small subunit swivel" evidence="3">
    <location>
        <begin position="67"/>
        <end position="117"/>
    </location>
</feature>
<dbReference type="InterPro" id="IPR050075">
    <property type="entry name" value="LeuD"/>
</dbReference>
<dbReference type="InterPro" id="IPR000573">
    <property type="entry name" value="AconitaseA/IPMdHydase_ssu_swvl"/>
</dbReference>
<dbReference type="RefSeq" id="WP_307904002.1">
    <property type="nucleotide sequence ID" value="NZ_AP027059.1"/>
</dbReference>
<proteinExistence type="inferred from homology"/>
<gene>
    <name evidence="4" type="ORF">HLVA_17300</name>
</gene>
<dbReference type="PANTHER" id="PTHR43345:SF2">
    <property type="entry name" value="3-ISOPROPYLMALATE DEHYDRATASE SMALL SUBUNIT 1"/>
    <property type="match status" value="1"/>
</dbReference>
<reference evidence="4 5" key="1">
    <citation type="submission" date="2022-11" db="EMBL/GenBank/DDBJ databases">
        <title>Haliovirga abyssi gen. nov., sp. nov., a mesophilic fermentative bacterium isolated from the Iheya North hydrothermal field and the proposal of Haliovirgaceae fam. nov.</title>
        <authorList>
            <person name="Miyazaki U."/>
            <person name="Tame A."/>
            <person name="Miyazaki J."/>
            <person name="Takai K."/>
            <person name="Sawayama S."/>
            <person name="Kitajima M."/>
            <person name="Okamoto A."/>
            <person name="Nakagawa S."/>
        </authorList>
    </citation>
    <scope>NUCLEOTIDE SEQUENCE [LARGE SCALE GENOMIC DNA]</scope>
    <source>
        <strain evidence="4 5">IC12</strain>
    </source>
</reference>
<protein>
    <submittedName>
        <fullName evidence="4">3-isopropylmalate dehydratase small subunit</fullName>
    </submittedName>
</protein>
<organism evidence="4 5">
    <name type="scientific">Haliovirga abyssi</name>
    <dbReference type="NCBI Taxonomy" id="2996794"/>
    <lineage>
        <taxon>Bacteria</taxon>
        <taxon>Fusobacteriati</taxon>
        <taxon>Fusobacteriota</taxon>
        <taxon>Fusobacteriia</taxon>
        <taxon>Fusobacteriales</taxon>
        <taxon>Haliovirgaceae</taxon>
        <taxon>Haliovirga</taxon>
    </lineage>
</organism>
<dbReference type="InterPro" id="IPR033940">
    <property type="entry name" value="IPMI_Swivel"/>
</dbReference>
<evidence type="ECO:0000313" key="5">
    <source>
        <dbReference type="Proteomes" id="UP001321582"/>
    </source>
</evidence>
<dbReference type="AlphaFoldDB" id="A0AAU9D528"/>
<evidence type="ECO:0000313" key="4">
    <source>
        <dbReference type="EMBL" id="BDU51161.1"/>
    </source>
</evidence>
<evidence type="ECO:0000256" key="1">
    <source>
        <dbReference type="ARBA" id="ARBA00009869"/>
    </source>
</evidence>
<evidence type="ECO:0000259" key="3">
    <source>
        <dbReference type="Pfam" id="PF00694"/>
    </source>
</evidence>
<dbReference type="NCBIfam" id="TIGR02087">
    <property type="entry name" value="LEUD_arch"/>
    <property type="match status" value="1"/>
</dbReference>
<evidence type="ECO:0000256" key="2">
    <source>
        <dbReference type="ARBA" id="ARBA00023239"/>
    </source>
</evidence>
<dbReference type="KEGG" id="haby:HLVA_17300"/>
<dbReference type="CDD" id="cd01577">
    <property type="entry name" value="IPMI_Swivel"/>
    <property type="match status" value="1"/>
</dbReference>
<dbReference type="Gene3D" id="3.20.19.10">
    <property type="entry name" value="Aconitase, domain 4"/>
    <property type="match status" value="1"/>
</dbReference>
<dbReference type="GO" id="GO:0016836">
    <property type="term" value="F:hydro-lyase activity"/>
    <property type="evidence" value="ECO:0007669"/>
    <property type="project" value="InterPro"/>
</dbReference>
<dbReference type="PANTHER" id="PTHR43345">
    <property type="entry name" value="3-ISOPROPYLMALATE DEHYDRATASE SMALL SUBUNIT 2-RELATED-RELATED"/>
    <property type="match status" value="1"/>
</dbReference>
<dbReference type="Proteomes" id="UP001321582">
    <property type="component" value="Chromosome"/>
</dbReference>
<keyword evidence="2" id="KW-0456">Lyase</keyword>
<keyword evidence="5" id="KW-1185">Reference proteome</keyword>
<dbReference type="InterPro" id="IPR015928">
    <property type="entry name" value="Aconitase/3IPM_dehydase_swvl"/>
</dbReference>
<dbReference type="InterPro" id="IPR011827">
    <property type="entry name" value="LeuD_type2/HacB/DmdB"/>
</dbReference>
<dbReference type="SUPFAM" id="SSF52016">
    <property type="entry name" value="LeuD/IlvD-like"/>
    <property type="match status" value="1"/>
</dbReference>
<name>A0AAU9D528_9FUSO</name>